<dbReference type="EMBL" id="JABFRW010000112">
    <property type="protein sequence ID" value="NOT34353.1"/>
    <property type="molecule type" value="Genomic_DNA"/>
</dbReference>
<dbReference type="GO" id="GO:0016787">
    <property type="term" value="F:hydrolase activity"/>
    <property type="evidence" value="ECO:0007669"/>
    <property type="project" value="InterPro"/>
</dbReference>
<feature type="domain" description="3-keto-alpha-glucoside-1,2-lyase/3-keto-2-hydroxy-glucal hydratase" evidence="1">
    <location>
        <begin position="60"/>
        <end position="225"/>
    </location>
</feature>
<comment type="caution">
    <text evidence="2">The sequence shown here is derived from an EMBL/GenBank/DDBJ whole genome shotgun (WGS) entry which is preliminary data.</text>
</comment>
<protein>
    <submittedName>
        <fullName evidence="2">DUF1080 domain-containing protein</fullName>
    </submittedName>
</protein>
<proteinExistence type="predicted"/>
<dbReference type="Gene3D" id="2.60.120.560">
    <property type="entry name" value="Exo-inulinase, domain 1"/>
    <property type="match status" value="1"/>
</dbReference>
<gene>
    <name evidence="2" type="ORF">HOP12_09310</name>
</gene>
<evidence type="ECO:0000313" key="3">
    <source>
        <dbReference type="Proteomes" id="UP000580839"/>
    </source>
</evidence>
<sequence length="243" mass="26864">MLPRYRPLRNPVWRMGIAALLLGLIAATLGLERPAAGTGTLLPPPPPKPRKVLGAVLFEDRFDDGKLDGWSPDRADTWVERSGMVRAQLPDERQQHSLLYAGAIEWTDYAVDFDVCGMRGVDKGVVVRVEEGSGIGVDLRGPGYQDILLHRKEWPMGRARVTNANGVWHHVRMEARGHRYRVWVDDALILDRVDKSGVRPRGRFALAAYTGGVGECLVYYDNVVVTAIGSDPAQDVSARSDTP</sequence>
<accession>A0A849SKV7</accession>
<dbReference type="AlphaFoldDB" id="A0A849SKV7"/>
<dbReference type="Proteomes" id="UP000580839">
    <property type="component" value="Unassembled WGS sequence"/>
</dbReference>
<dbReference type="Pfam" id="PF06439">
    <property type="entry name" value="3keto-disac_hyd"/>
    <property type="match status" value="1"/>
</dbReference>
<dbReference type="InterPro" id="IPR010496">
    <property type="entry name" value="AL/BT2_dom"/>
</dbReference>
<evidence type="ECO:0000313" key="2">
    <source>
        <dbReference type="EMBL" id="NOT34353.1"/>
    </source>
</evidence>
<organism evidence="2 3">
    <name type="scientific">Eiseniibacteriota bacterium</name>
    <dbReference type="NCBI Taxonomy" id="2212470"/>
    <lineage>
        <taxon>Bacteria</taxon>
        <taxon>Candidatus Eiseniibacteriota</taxon>
    </lineage>
</organism>
<name>A0A849SKV7_UNCEI</name>
<evidence type="ECO:0000259" key="1">
    <source>
        <dbReference type="Pfam" id="PF06439"/>
    </source>
</evidence>
<reference evidence="2 3" key="1">
    <citation type="submission" date="2020-04" db="EMBL/GenBank/DDBJ databases">
        <title>Metagenomic profiling of ammonia- and methane-oxidizing microorganisms in a Dutch drinking water treatment plant.</title>
        <authorList>
            <person name="Poghosyan L."/>
            <person name="Leucker S."/>
        </authorList>
    </citation>
    <scope>NUCLEOTIDE SEQUENCE [LARGE SCALE GENOMIC DNA]</scope>
    <source>
        <strain evidence="2">S-RSF-IL-03</strain>
    </source>
</reference>